<name>A0A418WRV9_9SPHN</name>
<evidence type="ECO:0000313" key="4">
    <source>
        <dbReference type="Proteomes" id="UP000286100"/>
    </source>
</evidence>
<feature type="signal peptide" evidence="2">
    <location>
        <begin position="1"/>
        <end position="21"/>
    </location>
</feature>
<feature type="region of interest" description="Disordered" evidence="1">
    <location>
        <begin position="20"/>
        <end position="41"/>
    </location>
</feature>
<sequence>MRKLVLATLMAMMAAPSPVLAQQAAPHEQPARYSTAETPVGDLLDNPAARQILAKHAPRITSSTQIDAVRSMPLKALQSYAPEDLSDMVLAKIDVELAKLPAK</sequence>
<proteinExistence type="predicted"/>
<keyword evidence="4" id="KW-1185">Reference proteome</keyword>
<accession>A0A418WRV9</accession>
<evidence type="ECO:0000313" key="3">
    <source>
        <dbReference type="EMBL" id="RJF93899.1"/>
    </source>
</evidence>
<keyword evidence="2" id="KW-0732">Signal</keyword>
<feature type="chain" id="PRO_5019521609" evidence="2">
    <location>
        <begin position="22"/>
        <end position="103"/>
    </location>
</feature>
<organism evidence="3 4">
    <name type="scientific">Sphingomonas cavernae</name>
    <dbReference type="NCBI Taxonomy" id="2320861"/>
    <lineage>
        <taxon>Bacteria</taxon>
        <taxon>Pseudomonadati</taxon>
        <taxon>Pseudomonadota</taxon>
        <taxon>Alphaproteobacteria</taxon>
        <taxon>Sphingomonadales</taxon>
        <taxon>Sphingomonadaceae</taxon>
        <taxon>Sphingomonas</taxon>
    </lineage>
</organism>
<gene>
    <name evidence="3" type="ORF">D3876_06360</name>
</gene>
<reference evidence="3 4" key="1">
    <citation type="submission" date="2018-09" db="EMBL/GenBank/DDBJ databases">
        <authorList>
            <person name="Zhu H."/>
        </authorList>
    </citation>
    <scope>NUCLEOTIDE SEQUENCE [LARGE SCALE GENOMIC DNA]</scope>
    <source>
        <strain evidence="3 4">K2R01-6</strain>
    </source>
</reference>
<dbReference type="OrthoDB" id="7191994at2"/>
<dbReference type="EMBL" id="QYUM01000002">
    <property type="protein sequence ID" value="RJF93899.1"/>
    <property type="molecule type" value="Genomic_DNA"/>
</dbReference>
<dbReference type="AlphaFoldDB" id="A0A418WRV9"/>
<dbReference type="RefSeq" id="WP_119760419.1">
    <property type="nucleotide sequence ID" value="NZ_QYUM01000002.1"/>
</dbReference>
<dbReference type="Proteomes" id="UP000286100">
    <property type="component" value="Unassembled WGS sequence"/>
</dbReference>
<protein>
    <submittedName>
        <fullName evidence="3">Uncharacterized protein</fullName>
    </submittedName>
</protein>
<evidence type="ECO:0000256" key="2">
    <source>
        <dbReference type="SAM" id="SignalP"/>
    </source>
</evidence>
<comment type="caution">
    <text evidence="3">The sequence shown here is derived from an EMBL/GenBank/DDBJ whole genome shotgun (WGS) entry which is preliminary data.</text>
</comment>
<evidence type="ECO:0000256" key="1">
    <source>
        <dbReference type="SAM" id="MobiDB-lite"/>
    </source>
</evidence>